<dbReference type="InterPro" id="IPR037401">
    <property type="entry name" value="SnoaL-like"/>
</dbReference>
<feature type="domain" description="SnoaL-like" evidence="1">
    <location>
        <begin position="17"/>
        <end position="112"/>
    </location>
</feature>
<evidence type="ECO:0000259" key="1">
    <source>
        <dbReference type="Pfam" id="PF12680"/>
    </source>
</evidence>
<reference evidence="2 3" key="1">
    <citation type="submission" date="2024-06" db="EMBL/GenBank/DDBJ databases">
        <title>The Natural Products Discovery Center: Release of the First 8490 Sequenced Strains for Exploring Actinobacteria Biosynthetic Diversity.</title>
        <authorList>
            <person name="Kalkreuter E."/>
            <person name="Kautsar S.A."/>
            <person name="Yang D."/>
            <person name="Bader C.D."/>
            <person name="Teijaro C.N."/>
            <person name="Fluegel L."/>
            <person name="Davis C.M."/>
            <person name="Simpson J.R."/>
            <person name="Lauterbach L."/>
            <person name="Steele A.D."/>
            <person name="Gui C."/>
            <person name="Meng S."/>
            <person name="Li G."/>
            <person name="Viehrig K."/>
            <person name="Ye F."/>
            <person name="Su P."/>
            <person name="Kiefer A.F."/>
            <person name="Nichols A."/>
            <person name="Cepeda A.J."/>
            <person name="Yan W."/>
            <person name="Fan B."/>
            <person name="Jiang Y."/>
            <person name="Adhikari A."/>
            <person name="Zheng C.-J."/>
            <person name="Schuster L."/>
            <person name="Cowan T.M."/>
            <person name="Smanski M.J."/>
            <person name="Chevrette M.G."/>
            <person name="De Carvalho L.P.S."/>
            <person name="Shen B."/>
        </authorList>
    </citation>
    <scope>NUCLEOTIDE SEQUENCE [LARGE SCALE GENOMIC DNA]</scope>
    <source>
        <strain evidence="2 3">NPDC038104</strain>
    </source>
</reference>
<protein>
    <submittedName>
        <fullName evidence="2">Nuclear transport factor 2 family protein</fullName>
    </submittedName>
</protein>
<sequence length="121" mass="13529">MATGTRPAFDTDTLRRGLEGHTPETLLSLYQDDAEIRVVNRDATPSRPRVVSGRAAIGEMLADVYSRDMTHKLERCVVQGDQAAFSESCRYPDGPRVLSESMVTLRDGRISEQVMIEAWDE</sequence>
<dbReference type="Gene3D" id="3.10.450.50">
    <property type="match status" value="1"/>
</dbReference>
<dbReference type="RefSeq" id="WP_108951932.1">
    <property type="nucleotide sequence ID" value="NZ_BEVZ01000001.1"/>
</dbReference>
<dbReference type="EMBL" id="JBEZUR010000004">
    <property type="protein sequence ID" value="MEU3553485.1"/>
    <property type="molecule type" value="Genomic_DNA"/>
</dbReference>
<dbReference type="InterPro" id="IPR032710">
    <property type="entry name" value="NTF2-like_dom_sf"/>
</dbReference>
<name>A0ABV2YCN2_9ACTN</name>
<evidence type="ECO:0000313" key="2">
    <source>
        <dbReference type="EMBL" id="MEU3553485.1"/>
    </source>
</evidence>
<evidence type="ECO:0000313" key="3">
    <source>
        <dbReference type="Proteomes" id="UP001550850"/>
    </source>
</evidence>
<dbReference type="Pfam" id="PF12680">
    <property type="entry name" value="SnoaL_2"/>
    <property type="match status" value="1"/>
</dbReference>
<dbReference type="SUPFAM" id="SSF54427">
    <property type="entry name" value="NTF2-like"/>
    <property type="match status" value="1"/>
</dbReference>
<comment type="caution">
    <text evidence="2">The sequence shown here is derived from an EMBL/GenBank/DDBJ whole genome shotgun (WGS) entry which is preliminary data.</text>
</comment>
<organism evidence="2 3">
    <name type="scientific">Streptomyces fragilis</name>
    <dbReference type="NCBI Taxonomy" id="67301"/>
    <lineage>
        <taxon>Bacteria</taxon>
        <taxon>Bacillati</taxon>
        <taxon>Actinomycetota</taxon>
        <taxon>Actinomycetes</taxon>
        <taxon>Kitasatosporales</taxon>
        <taxon>Streptomycetaceae</taxon>
        <taxon>Streptomyces</taxon>
    </lineage>
</organism>
<accession>A0ABV2YCN2</accession>
<dbReference type="Proteomes" id="UP001550850">
    <property type="component" value="Unassembled WGS sequence"/>
</dbReference>
<gene>
    <name evidence="2" type="ORF">AB0E65_04490</name>
</gene>
<proteinExistence type="predicted"/>
<keyword evidence="3" id="KW-1185">Reference proteome</keyword>